<dbReference type="NCBIfam" id="NF006780">
    <property type="entry name" value="PRK09293.1-4"/>
    <property type="match status" value="1"/>
</dbReference>
<dbReference type="Gene3D" id="3.30.540.10">
    <property type="entry name" value="Fructose-1,6-Bisphosphatase, subunit A, domain 1"/>
    <property type="match status" value="1"/>
</dbReference>
<comment type="subcellular location">
    <subcellularLocation>
        <location evidence="9">Cytoplasm</location>
    </subcellularLocation>
</comment>
<comment type="caution">
    <text evidence="9">Lacks conserved residue(s) required for the propagation of feature annotation.</text>
</comment>
<evidence type="ECO:0000256" key="2">
    <source>
        <dbReference type="ARBA" id="ARBA00005215"/>
    </source>
</evidence>
<feature type="binding site" evidence="9">
    <location>
        <position position="213"/>
    </location>
    <ligand>
        <name>substrate</name>
    </ligand>
</feature>
<dbReference type="GO" id="GO:0006000">
    <property type="term" value="P:fructose metabolic process"/>
    <property type="evidence" value="ECO:0007669"/>
    <property type="project" value="TreeGrafter"/>
</dbReference>
<evidence type="ECO:0000256" key="9">
    <source>
        <dbReference type="HAMAP-Rule" id="MF_01855"/>
    </source>
</evidence>
<organism evidence="13 14">
    <name type="scientific">Rhodothalassium salexigens DSM 2132</name>
    <dbReference type="NCBI Taxonomy" id="1188247"/>
    <lineage>
        <taxon>Bacteria</taxon>
        <taxon>Pseudomonadati</taxon>
        <taxon>Pseudomonadota</taxon>
        <taxon>Alphaproteobacteria</taxon>
        <taxon>Rhodothalassiales</taxon>
        <taxon>Rhodothalassiaceae</taxon>
        <taxon>Rhodothalassium</taxon>
    </lineage>
</organism>
<dbReference type="Gene3D" id="3.40.190.80">
    <property type="match status" value="1"/>
</dbReference>
<sequence length="357" mass="38282">MTDQQPLARPSAPWMLSLDAWLADWAGTDSSRAAVARTLSQVGQACRDIAHVVAQGPLAGALGDATGAANADGDAQTTLDVRANDLLRDALAQAPVAYFASEEEETVQTLAEDGTIAVAVDPLDGSSNIRVDVSVGTIFSLYPAKPGDPTGSLLRPGREQLAAGYVIYGPHTALVLTVGAGVDLFVLDPRDDTFKCVKQGLAIPPTTSEFAINASNYRFWATPVRAFVDDCLEGTEGPRQKNFNMRWIASMVADAHRIFTRGGVFLYPADSRPGYAKGRLRLLYEAAPIALLTEQAGGGATDGMEPILDLAPDHLHARIPLIFGSREKIDRIAKYHADPSLVQDVSPLFRERGLFRK</sequence>
<comment type="similarity">
    <text evidence="3 9 10">Belongs to the FBPase class 1 family.</text>
</comment>
<comment type="catalytic activity">
    <reaction evidence="1 9">
        <text>beta-D-fructose 1,6-bisphosphate + H2O = beta-D-fructose 6-phosphate + phosphate</text>
        <dbReference type="Rhea" id="RHEA:11064"/>
        <dbReference type="ChEBI" id="CHEBI:15377"/>
        <dbReference type="ChEBI" id="CHEBI:32966"/>
        <dbReference type="ChEBI" id="CHEBI:43474"/>
        <dbReference type="ChEBI" id="CHEBI:57634"/>
        <dbReference type="EC" id="3.1.3.11"/>
    </reaction>
</comment>
<dbReference type="Pfam" id="PF18913">
    <property type="entry name" value="FBPase_C"/>
    <property type="match status" value="1"/>
</dbReference>
<feature type="binding site" evidence="9">
    <location>
        <position position="285"/>
    </location>
    <ligand>
        <name>Mg(2+)</name>
        <dbReference type="ChEBI" id="CHEBI:18420"/>
        <label>2</label>
    </ligand>
</feature>
<reference evidence="13 14" key="1">
    <citation type="submission" date="2019-03" db="EMBL/GenBank/DDBJ databases">
        <title>Genomic Encyclopedia of Type Strains, Phase IV (KMG-IV): sequencing the most valuable type-strain genomes for metagenomic binning, comparative biology and taxonomic classification.</title>
        <authorList>
            <person name="Goeker M."/>
        </authorList>
    </citation>
    <scope>NUCLEOTIDE SEQUENCE [LARGE SCALE GENOMIC DNA]</scope>
    <source>
        <strain evidence="13 14">DSM 2132</strain>
    </source>
</reference>
<dbReference type="PIRSF" id="PIRSF000904">
    <property type="entry name" value="FBPtase_SBPase"/>
    <property type="match status" value="1"/>
</dbReference>
<dbReference type="GO" id="GO:0030388">
    <property type="term" value="P:fructose 1,6-bisphosphate metabolic process"/>
    <property type="evidence" value="ECO:0007669"/>
    <property type="project" value="TreeGrafter"/>
</dbReference>
<evidence type="ECO:0000259" key="12">
    <source>
        <dbReference type="Pfam" id="PF18913"/>
    </source>
</evidence>
<dbReference type="CDD" id="cd00354">
    <property type="entry name" value="FBPase"/>
    <property type="match status" value="1"/>
</dbReference>
<dbReference type="PANTHER" id="PTHR11556:SF35">
    <property type="entry name" value="SEDOHEPTULOSE-1,7-BISPHOSPHATASE, CHLOROPLASTIC"/>
    <property type="match status" value="1"/>
</dbReference>
<dbReference type="FunFam" id="3.40.190.80:FF:000011">
    <property type="entry name" value="Fructose-1,6-bisphosphatase class 1"/>
    <property type="match status" value="1"/>
</dbReference>
<dbReference type="EC" id="3.1.3.11" evidence="9"/>
<dbReference type="SUPFAM" id="SSF56655">
    <property type="entry name" value="Carbohydrate phosphatase"/>
    <property type="match status" value="1"/>
</dbReference>
<comment type="subunit">
    <text evidence="9">Homotetramer.</text>
</comment>
<evidence type="ECO:0000256" key="6">
    <source>
        <dbReference type="ARBA" id="ARBA00022801"/>
    </source>
</evidence>
<name>A0A4R2PR76_RHOSA</name>
<dbReference type="Pfam" id="PF00316">
    <property type="entry name" value="FBPase"/>
    <property type="match status" value="1"/>
</dbReference>
<feature type="binding site" evidence="9">
    <location>
        <position position="121"/>
    </location>
    <ligand>
        <name>Mg(2+)</name>
        <dbReference type="ChEBI" id="CHEBI:18420"/>
        <label>2</label>
    </ligand>
</feature>
<dbReference type="GO" id="GO:0005829">
    <property type="term" value="C:cytosol"/>
    <property type="evidence" value="ECO:0007669"/>
    <property type="project" value="TreeGrafter"/>
</dbReference>
<dbReference type="RefSeq" id="WP_132706689.1">
    <property type="nucleotide sequence ID" value="NZ_JACIGF010000001.1"/>
</dbReference>
<feature type="binding site" evidence="9">
    <location>
        <position position="121"/>
    </location>
    <ligand>
        <name>Mg(2+)</name>
        <dbReference type="ChEBI" id="CHEBI:18420"/>
        <label>1</label>
    </ligand>
</feature>
<protein>
    <recommendedName>
        <fullName evidence="9">Fructose-1,6-bisphosphatase class 1</fullName>
        <shortName evidence="9">FBPase class 1</shortName>
        <ecNumber evidence="9">3.1.3.11</ecNumber>
    </recommendedName>
    <alternativeName>
        <fullName evidence="9">D-fructose-1,6-bisphosphate 1-phosphohydrolase class 1</fullName>
    </alternativeName>
</protein>
<evidence type="ECO:0000313" key="13">
    <source>
        <dbReference type="EMBL" id="TCP38330.1"/>
    </source>
</evidence>
<dbReference type="InterPro" id="IPR028343">
    <property type="entry name" value="FBPtase"/>
</dbReference>
<keyword evidence="4 9" id="KW-0963">Cytoplasm</keyword>
<comment type="cofactor">
    <cofactor evidence="9">
        <name>Mg(2+)</name>
        <dbReference type="ChEBI" id="CHEBI:18420"/>
    </cofactor>
    <text evidence="9">Binds 2 magnesium ions per subunit.</text>
</comment>
<evidence type="ECO:0000313" key="14">
    <source>
        <dbReference type="Proteomes" id="UP000295399"/>
    </source>
</evidence>
<evidence type="ECO:0000256" key="5">
    <source>
        <dbReference type="ARBA" id="ARBA00022723"/>
    </source>
</evidence>
<dbReference type="InParanoid" id="A0A4R2PR76"/>
<evidence type="ECO:0000259" key="11">
    <source>
        <dbReference type="Pfam" id="PF00316"/>
    </source>
</evidence>
<dbReference type="NCBIfam" id="NF006779">
    <property type="entry name" value="PRK09293.1-3"/>
    <property type="match status" value="1"/>
</dbReference>
<evidence type="ECO:0000256" key="8">
    <source>
        <dbReference type="ARBA" id="ARBA00023277"/>
    </source>
</evidence>
<feature type="domain" description="Fructose-1-6-bisphosphatase class I N-terminal" evidence="11">
    <location>
        <begin position="32"/>
        <end position="198"/>
    </location>
</feature>
<dbReference type="HAMAP" id="MF_01855">
    <property type="entry name" value="FBPase_class1"/>
    <property type="match status" value="1"/>
</dbReference>
<proteinExistence type="inferred from homology"/>
<dbReference type="GO" id="GO:0005986">
    <property type="term" value="P:sucrose biosynthetic process"/>
    <property type="evidence" value="ECO:0007669"/>
    <property type="project" value="TreeGrafter"/>
</dbReference>
<evidence type="ECO:0000256" key="3">
    <source>
        <dbReference type="ARBA" id="ARBA00010941"/>
    </source>
</evidence>
<comment type="caution">
    <text evidence="13">The sequence shown here is derived from an EMBL/GenBank/DDBJ whole genome shotgun (WGS) entry which is preliminary data.</text>
</comment>
<dbReference type="PRINTS" id="PR00115">
    <property type="entry name" value="F16BPHPHTASE"/>
</dbReference>
<accession>A0A4R2PR76</accession>
<dbReference type="PROSITE" id="PS00124">
    <property type="entry name" value="FBPASE"/>
    <property type="match status" value="1"/>
</dbReference>
<dbReference type="GO" id="GO:0006094">
    <property type="term" value="P:gluconeogenesis"/>
    <property type="evidence" value="ECO:0007669"/>
    <property type="project" value="UniProtKB-UniRule"/>
</dbReference>
<feature type="binding site" evidence="9">
    <location>
        <position position="102"/>
    </location>
    <ligand>
        <name>Mg(2+)</name>
        <dbReference type="ChEBI" id="CHEBI:18420"/>
        <label>1</label>
    </ligand>
</feature>
<dbReference type="PIRSF" id="PIRSF500210">
    <property type="entry name" value="FBPtase"/>
    <property type="match status" value="1"/>
</dbReference>
<keyword evidence="6 9" id="KW-0378">Hydrolase</keyword>
<evidence type="ECO:0000256" key="7">
    <source>
        <dbReference type="ARBA" id="ARBA00022842"/>
    </source>
</evidence>
<dbReference type="InterPro" id="IPR033391">
    <property type="entry name" value="FBPase_N"/>
</dbReference>
<keyword evidence="7 9" id="KW-0460">Magnesium</keyword>
<dbReference type="GO" id="GO:0042132">
    <property type="term" value="F:fructose 1,6-bisphosphate 1-phosphatase activity"/>
    <property type="evidence" value="ECO:0007669"/>
    <property type="project" value="UniProtKB-UniRule"/>
</dbReference>
<gene>
    <name evidence="9" type="primary">fbp</name>
    <name evidence="13" type="ORF">EV659_101229</name>
</gene>
<feature type="binding site" evidence="9">
    <location>
        <begin position="124"/>
        <end position="127"/>
    </location>
    <ligand>
        <name>substrate</name>
    </ligand>
</feature>
<feature type="domain" description="Fructose-1-6-bisphosphatase class 1 C-terminal" evidence="12">
    <location>
        <begin position="203"/>
        <end position="336"/>
    </location>
</feature>
<keyword evidence="5 9" id="KW-0479">Metal-binding</keyword>
<keyword evidence="14" id="KW-1185">Reference proteome</keyword>
<dbReference type="OrthoDB" id="9806756at2"/>
<evidence type="ECO:0000256" key="10">
    <source>
        <dbReference type="RuleBase" id="RU000508"/>
    </source>
</evidence>
<dbReference type="InterPro" id="IPR020548">
    <property type="entry name" value="Fructose_bisphosphatase_AS"/>
</dbReference>
<dbReference type="EMBL" id="SLXO01000001">
    <property type="protein sequence ID" value="TCP38330.1"/>
    <property type="molecule type" value="Genomic_DNA"/>
</dbReference>
<comment type="pathway">
    <text evidence="2">Carbohydrate biosynthesis; Calvin cycle.</text>
</comment>
<dbReference type="InterPro" id="IPR000146">
    <property type="entry name" value="FBPase_class-1"/>
</dbReference>
<feature type="binding site" evidence="9">
    <location>
        <position position="123"/>
    </location>
    <ligand>
        <name>Mg(2+)</name>
        <dbReference type="ChEBI" id="CHEBI:18420"/>
        <label>1</label>
    </ligand>
</feature>
<dbReference type="GO" id="GO:0006002">
    <property type="term" value="P:fructose 6-phosphate metabolic process"/>
    <property type="evidence" value="ECO:0007669"/>
    <property type="project" value="TreeGrafter"/>
</dbReference>
<dbReference type="GO" id="GO:0000287">
    <property type="term" value="F:magnesium ion binding"/>
    <property type="evidence" value="ECO:0007669"/>
    <property type="project" value="UniProtKB-UniRule"/>
</dbReference>
<dbReference type="InterPro" id="IPR044015">
    <property type="entry name" value="FBPase_C_dom"/>
</dbReference>
<evidence type="ECO:0000256" key="1">
    <source>
        <dbReference type="ARBA" id="ARBA00001273"/>
    </source>
</evidence>
<feature type="binding site" evidence="9">
    <location>
        <position position="124"/>
    </location>
    <ligand>
        <name>Mg(2+)</name>
        <dbReference type="ChEBI" id="CHEBI:18420"/>
        <label>2</label>
    </ligand>
</feature>
<dbReference type="Proteomes" id="UP000295399">
    <property type="component" value="Unassembled WGS sequence"/>
</dbReference>
<dbReference type="FunCoup" id="A0A4R2PR76">
    <property type="interactions" value="437"/>
</dbReference>
<dbReference type="AlphaFoldDB" id="A0A4R2PR76"/>
<evidence type="ECO:0000256" key="4">
    <source>
        <dbReference type="ARBA" id="ARBA00022490"/>
    </source>
</evidence>
<dbReference type="PANTHER" id="PTHR11556">
    <property type="entry name" value="FRUCTOSE-1,6-BISPHOSPHATASE-RELATED"/>
    <property type="match status" value="1"/>
</dbReference>
<keyword evidence="8 9" id="KW-0119">Carbohydrate metabolism</keyword>